<sequence length="69" mass="7503">MDKGLPHRKLAGVEVSCAFAAPGVVFIHRRSSRAAGRAAALYFQRLGQVALDLREAVPTTFKEQNHAGR</sequence>
<evidence type="ECO:0000313" key="2">
    <source>
        <dbReference type="Proteomes" id="UP001184230"/>
    </source>
</evidence>
<gene>
    <name evidence="1" type="ORF">J2739_002795</name>
</gene>
<keyword evidence="2" id="KW-1185">Reference proteome</keyword>
<protein>
    <submittedName>
        <fullName evidence="1">Uncharacterized protein</fullName>
    </submittedName>
</protein>
<dbReference type="Proteomes" id="UP001184230">
    <property type="component" value="Unassembled WGS sequence"/>
</dbReference>
<dbReference type="EMBL" id="JAVDRF010000005">
    <property type="protein sequence ID" value="MDR6537022.1"/>
    <property type="molecule type" value="Genomic_DNA"/>
</dbReference>
<reference evidence="1 2" key="1">
    <citation type="submission" date="2023-07" db="EMBL/GenBank/DDBJ databases">
        <title>Sorghum-associated microbial communities from plants grown in Nebraska, USA.</title>
        <authorList>
            <person name="Schachtman D."/>
        </authorList>
    </citation>
    <scope>NUCLEOTIDE SEQUENCE [LARGE SCALE GENOMIC DNA]</scope>
    <source>
        <strain evidence="1 2">DS1781</strain>
    </source>
</reference>
<evidence type="ECO:0000313" key="1">
    <source>
        <dbReference type="EMBL" id="MDR6537022.1"/>
    </source>
</evidence>
<name>A0ABU1NFE6_9BURK</name>
<proteinExistence type="predicted"/>
<dbReference type="RefSeq" id="WP_309902575.1">
    <property type="nucleotide sequence ID" value="NZ_JAVDRF010000005.1"/>
</dbReference>
<organism evidence="1 2">
    <name type="scientific">Variovorax soli</name>
    <dbReference type="NCBI Taxonomy" id="376815"/>
    <lineage>
        <taxon>Bacteria</taxon>
        <taxon>Pseudomonadati</taxon>
        <taxon>Pseudomonadota</taxon>
        <taxon>Betaproteobacteria</taxon>
        <taxon>Burkholderiales</taxon>
        <taxon>Comamonadaceae</taxon>
        <taxon>Variovorax</taxon>
    </lineage>
</organism>
<comment type="caution">
    <text evidence="1">The sequence shown here is derived from an EMBL/GenBank/DDBJ whole genome shotgun (WGS) entry which is preliminary data.</text>
</comment>
<accession>A0ABU1NFE6</accession>